<evidence type="ECO:0000256" key="4">
    <source>
        <dbReference type="PROSITE-ProRule" id="PRU00175"/>
    </source>
</evidence>
<dbReference type="Pfam" id="PF15227">
    <property type="entry name" value="zf-C3HC4_4"/>
    <property type="match status" value="1"/>
</dbReference>
<feature type="compositionally biased region" description="Acidic residues" evidence="5">
    <location>
        <begin position="297"/>
        <end position="308"/>
    </location>
</feature>
<feature type="region of interest" description="Disordered" evidence="5">
    <location>
        <begin position="1"/>
        <end position="51"/>
    </location>
</feature>
<dbReference type="AlphaFoldDB" id="A0A139HV04"/>
<feature type="compositionally biased region" description="Acidic residues" evidence="5">
    <location>
        <begin position="337"/>
        <end position="353"/>
    </location>
</feature>
<feature type="compositionally biased region" description="Basic and acidic residues" evidence="5">
    <location>
        <begin position="273"/>
        <end position="284"/>
    </location>
</feature>
<feature type="region of interest" description="Disordered" evidence="5">
    <location>
        <begin position="248"/>
        <end position="311"/>
    </location>
</feature>
<evidence type="ECO:0000256" key="3">
    <source>
        <dbReference type="ARBA" id="ARBA00022833"/>
    </source>
</evidence>
<reference evidence="7 8" key="1">
    <citation type="submission" date="2015-07" db="EMBL/GenBank/DDBJ databases">
        <title>Comparative genomics of the Sigatoka disease complex on banana suggests a link between parallel evolutionary changes in Pseudocercospora fijiensis and Pseudocercospora eumusae and increased virulence on the banana host.</title>
        <authorList>
            <person name="Chang T.-C."/>
            <person name="Salvucci A."/>
            <person name="Crous P.W."/>
            <person name="Stergiopoulos I."/>
        </authorList>
    </citation>
    <scope>NUCLEOTIDE SEQUENCE [LARGE SCALE GENOMIC DNA]</scope>
    <source>
        <strain evidence="7 8">CBS 114824</strain>
    </source>
</reference>
<dbReference type="SMART" id="SM00184">
    <property type="entry name" value="RING"/>
    <property type="match status" value="1"/>
</dbReference>
<dbReference type="EMBL" id="LFZN01000007">
    <property type="protein sequence ID" value="KXT06278.1"/>
    <property type="molecule type" value="Genomic_DNA"/>
</dbReference>
<dbReference type="SUPFAM" id="SSF57850">
    <property type="entry name" value="RING/U-box"/>
    <property type="match status" value="1"/>
</dbReference>
<dbReference type="GO" id="GO:0043161">
    <property type="term" value="P:proteasome-mediated ubiquitin-dependent protein catabolic process"/>
    <property type="evidence" value="ECO:0007669"/>
    <property type="project" value="TreeGrafter"/>
</dbReference>
<dbReference type="InterPro" id="IPR001841">
    <property type="entry name" value="Znf_RING"/>
</dbReference>
<gene>
    <name evidence="7" type="ORF">AC578_9105</name>
</gene>
<dbReference type="GO" id="GO:0061630">
    <property type="term" value="F:ubiquitin protein ligase activity"/>
    <property type="evidence" value="ECO:0007669"/>
    <property type="project" value="TreeGrafter"/>
</dbReference>
<feature type="compositionally biased region" description="Basic and acidic residues" evidence="5">
    <location>
        <begin position="1"/>
        <end position="11"/>
    </location>
</feature>
<comment type="caution">
    <text evidence="7">The sequence shown here is derived from an EMBL/GenBank/DDBJ whole genome shotgun (WGS) entry which is preliminary data.</text>
</comment>
<accession>A0A139HV04</accession>
<evidence type="ECO:0000313" key="7">
    <source>
        <dbReference type="EMBL" id="KXT06278.1"/>
    </source>
</evidence>
<evidence type="ECO:0000259" key="6">
    <source>
        <dbReference type="PROSITE" id="PS50089"/>
    </source>
</evidence>
<dbReference type="InterPro" id="IPR013083">
    <property type="entry name" value="Znf_RING/FYVE/PHD"/>
</dbReference>
<keyword evidence="3" id="KW-0862">Zinc</keyword>
<dbReference type="CDD" id="cd16568">
    <property type="entry name" value="RING-HC_ScPSH1-like"/>
    <property type="match status" value="1"/>
</dbReference>
<name>A0A139HV04_9PEZI</name>
<keyword evidence="2 4" id="KW-0863">Zinc-finger</keyword>
<feature type="region of interest" description="Disordered" evidence="5">
    <location>
        <begin position="327"/>
        <end position="556"/>
    </location>
</feature>
<proteinExistence type="predicted"/>
<evidence type="ECO:0000313" key="8">
    <source>
        <dbReference type="Proteomes" id="UP000070133"/>
    </source>
</evidence>
<dbReference type="STRING" id="321146.A0A139HV04"/>
<dbReference type="Gene3D" id="3.30.40.10">
    <property type="entry name" value="Zinc/RING finger domain, C3HC4 (zinc finger)"/>
    <property type="match status" value="1"/>
</dbReference>
<keyword evidence="1" id="KW-0479">Metal-binding</keyword>
<feature type="compositionally biased region" description="Acidic residues" evidence="5">
    <location>
        <begin position="248"/>
        <end position="272"/>
    </location>
</feature>
<feature type="compositionally biased region" description="Acidic residues" evidence="5">
    <location>
        <begin position="385"/>
        <end position="396"/>
    </location>
</feature>
<dbReference type="GO" id="GO:0005634">
    <property type="term" value="C:nucleus"/>
    <property type="evidence" value="ECO:0007669"/>
    <property type="project" value="TreeGrafter"/>
</dbReference>
<protein>
    <recommendedName>
        <fullName evidence="6">RING-type domain-containing protein</fullName>
    </recommendedName>
</protein>
<organism evidence="7 8">
    <name type="scientific">Pseudocercospora eumusae</name>
    <dbReference type="NCBI Taxonomy" id="321146"/>
    <lineage>
        <taxon>Eukaryota</taxon>
        <taxon>Fungi</taxon>
        <taxon>Dikarya</taxon>
        <taxon>Ascomycota</taxon>
        <taxon>Pezizomycotina</taxon>
        <taxon>Dothideomycetes</taxon>
        <taxon>Dothideomycetidae</taxon>
        <taxon>Mycosphaerellales</taxon>
        <taxon>Mycosphaerellaceae</taxon>
        <taxon>Pseudocercospora</taxon>
    </lineage>
</organism>
<evidence type="ECO:0000256" key="2">
    <source>
        <dbReference type="ARBA" id="ARBA00022771"/>
    </source>
</evidence>
<feature type="compositionally biased region" description="Acidic residues" evidence="5">
    <location>
        <begin position="516"/>
        <end position="544"/>
    </location>
</feature>
<keyword evidence="8" id="KW-1185">Reference proteome</keyword>
<dbReference type="Proteomes" id="UP000070133">
    <property type="component" value="Unassembled WGS sequence"/>
</dbReference>
<evidence type="ECO:0000256" key="5">
    <source>
        <dbReference type="SAM" id="MobiDB-lite"/>
    </source>
</evidence>
<dbReference type="InterPro" id="IPR017907">
    <property type="entry name" value="Znf_RING_CS"/>
</dbReference>
<dbReference type="GO" id="GO:0008270">
    <property type="term" value="F:zinc ion binding"/>
    <property type="evidence" value="ECO:0007669"/>
    <property type="project" value="UniProtKB-KW"/>
</dbReference>
<evidence type="ECO:0000256" key="1">
    <source>
        <dbReference type="ARBA" id="ARBA00022723"/>
    </source>
</evidence>
<sequence>MPTPGEDRHCANEGGSRKRRKMDRHHQSASNTPADAIVLSSDAPVNPESGPSLPLQTLKADMNASHANGNCEHEKSLRTLQTELEAMRQLITCKICLKFLYEPYALTCGHTYCYSCIMNWMGKDQAQQKKKTCPDCRTIIREQPAPSYLIKEMVLIFSNRVELLPEGETSEEHHAMAREEADIVAKDKADTDEETGGLFQGRFKRGGRLNPVLAIRDLSDNVYRCPNCAFEIERNWCGPCGMRVVTDEDDEDMSDETDSMDRELDPEDEDSIDHELDRDMREDELAFGYEGPREDGWTDDDDDDDSDAGDIHPYHWAAAFENHIFPLPYDSDRDPGDFETDTDASLDSFIDDGELVHDGVEDESEAAVSTPAVPRRRRGPAIVLSDDEDEDDDEGEGIAPPRRARVQSEGASSAGATRESSEPDSDDEESVVQSRHANHRQQRNRHLDVDSEIDGEDDIDDDGFDGDLEPPSDHEAEINLANHLAIHGYSPPPFESDDGETDTGAYEYSYGNYAAQDDDAPEAIDGVSEDAEDDNEDGEEDESDDMHSMADGYGSD</sequence>
<dbReference type="PANTHER" id="PTHR15898">
    <property type="entry name" value="BIFUNCTIONAL APOPTOSIS REGULATOR"/>
    <property type="match status" value="1"/>
</dbReference>
<dbReference type="PROSITE" id="PS50089">
    <property type="entry name" value="ZF_RING_2"/>
    <property type="match status" value="1"/>
</dbReference>
<dbReference type="OrthoDB" id="6105938at2759"/>
<dbReference type="PROSITE" id="PS00518">
    <property type="entry name" value="ZF_RING_1"/>
    <property type="match status" value="1"/>
</dbReference>
<feature type="domain" description="RING-type" evidence="6">
    <location>
        <begin position="93"/>
        <end position="137"/>
    </location>
</feature>
<feature type="compositionally biased region" description="Acidic residues" evidence="5">
    <location>
        <begin position="450"/>
        <end position="470"/>
    </location>
</feature>
<dbReference type="PANTHER" id="PTHR15898:SF13">
    <property type="entry name" value="BIFUNCTIONAL APOPTOSIS REGULATOR"/>
    <property type="match status" value="1"/>
</dbReference>